<evidence type="ECO:0000259" key="2">
    <source>
        <dbReference type="PROSITE" id="PS50222"/>
    </source>
</evidence>
<keyword evidence="1" id="KW-0106">Calcium</keyword>
<sequence length="170" mass="20376">MYFFGCNTNQSGTIEGRDFELAVEKTCRMRGWDEKHAKYRETYDNLMHIWEILRTKADTDNDDKVTTDEWYEMWSKDSNEEEDWQTKYMDFMFQLEDTSGDGIIDENEFISVYTHYGIPADECRQAFGVFSQNNTVKVTKDYFRKLWKEYFMSDDPKSTGNFIFGKIKFD</sequence>
<dbReference type="Gene3D" id="1.10.238.10">
    <property type="entry name" value="EF-hand"/>
    <property type="match status" value="1"/>
</dbReference>
<dbReference type="Proteomes" id="UP000014500">
    <property type="component" value="Unassembled WGS sequence"/>
</dbReference>
<evidence type="ECO:0000256" key="1">
    <source>
        <dbReference type="ARBA" id="ARBA00022837"/>
    </source>
</evidence>
<dbReference type="PROSITE" id="PS00018">
    <property type="entry name" value="EF_HAND_1"/>
    <property type="match status" value="2"/>
</dbReference>
<dbReference type="EMBL" id="JH431646">
    <property type="status" value="NOT_ANNOTATED_CDS"/>
    <property type="molecule type" value="Genomic_DNA"/>
</dbReference>
<reference evidence="3" key="2">
    <citation type="submission" date="2015-02" db="UniProtKB">
        <authorList>
            <consortium name="EnsemblMetazoa"/>
        </authorList>
    </citation>
    <scope>IDENTIFICATION</scope>
</reference>
<dbReference type="eggNOG" id="ENOG502RYZK">
    <property type="taxonomic scope" value="Eukaryota"/>
</dbReference>
<dbReference type="PROSITE" id="PS50222">
    <property type="entry name" value="EF_HAND_2"/>
    <property type="match status" value="1"/>
</dbReference>
<dbReference type="PhylomeDB" id="T1IX98"/>
<dbReference type="HOGENOM" id="CLU_096804_2_0_1"/>
<dbReference type="EnsemblMetazoa" id="SMAR005829-RA">
    <property type="protein sequence ID" value="SMAR005829-PA"/>
    <property type="gene ID" value="SMAR005829"/>
</dbReference>
<proteinExistence type="predicted"/>
<dbReference type="OMA" id="ETHEIMI"/>
<reference evidence="4" key="1">
    <citation type="submission" date="2011-05" db="EMBL/GenBank/DDBJ databases">
        <authorList>
            <person name="Richards S.R."/>
            <person name="Qu J."/>
            <person name="Jiang H."/>
            <person name="Jhangiani S.N."/>
            <person name="Agravi P."/>
            <person name="Goodspeed R."/>
            <person name="Gross S."/>
            <person name="Mandapat C."/>
            <person name="Jackson L."/>
            <person name="Mathew T."/>
            <person name="Pu L."/>
            <person name="Thornton R."/>
            <person name="Saada N."/>
            <person name="Wilczek-Boney K.B."/>
            <person name="Lee S."/>
            <person name="Kovar C."/>
            <person name="Wu Y."/>
            <person name="Scherer S.E."/>
            <person name="Worley K.C."/>
            <person name="Muzny D.M."/>
            <person name="Gibbs R."/>
        </authorList>
    </citation>
    <scope>NUCLEOTIDE SEQUENCE</scope>
    <source>
        <strain evidence="4">Brora</strain>
    </source>
</reference>
<dbReference type="SUPFAM" id="SSF47473">
    <property type="entry name" value="EF-hand"/>
    <property type="match status" value="1"/>
</dbReference>
<dbReference type="InterPro" id="IPR002048">
    <property type="entry name" value="EF_hand_dom"/>
</dbReference>
<accession>T1IX98</accession>
<dbReference type="AlphaFoldDB" id="T1IX98"/>
<evidence type="ECO:0000313" key="4">
    <source>
        <dbReference type="Proteomes" id="UP000014500"/>
    </source>
</evidence>
<dbReference type="InterPro" id="IPR018247">
    <property type="entry name" value="EF_Hand_1_Ca_BS"/>
</dbReference>
<protein>
    <recommendedName>
        <fullName evidence="2">EF-hand domain-containing protein</fullName>
    </recommendedName>
</protein>
<dbReference type="STRING" id="126957.T1IX98"/>
<organism evidence="3 4">
    <name type="scientific">Strigamia maritima</name>
    <name type="common">European centipede</name>
    <name type="synonym">Geophilus maritimus</name>
    <dbReference type="NCBI Taxonomy" id="126957"/>
    <lineage>
        <taxon>Eukaryota</taxon>
        <taxon>Metazoa</taxon>
        <taxon>Ecdysozoa</taxon>
        <taxon>Arthropoda</taxon>
        <taxon>Myriapoda</taxon>
        <taxon>Chilopoda</taxon>
        <taxon>Pleurostigmophora</taxon>
        <taxon>Geophilomorpha</taxon>
        <taxon>Linotaeniidae</taxon>
        <taxon>Strigamia</taxon>
    </lineage>
</organism>
<evidence type="ECO:0000313" key="3">
    <source>
        <dbReference type="EnsemblMetazoa" id="SMAR005829-PA"/>
    </source>
</evidence>
<dbReference type="GO" id="GO:0005509">
    <property type="term" value="F:calcium ion binding"/>
    <property type="evidence" value="ECO:0007669"/>
    <property type="project" value="InterPro"/>
</dbReference>
<feature type="domain" description="EF-hand" evidence="2">
    <location>
        <begin position="84"/>
        <end position="119"/>
    </location>
</feature>
<keyword evidence="4" id="KW-1185">Reference proteome</keyword>
<name>T1IX98_STRMM</name>
<dbReference type="InterPro" id="IPR011992">
    <property type="entry name" value="EF-hand-dom_pair"/>
</dbReference>